<feature type="compositionally biased region" description="Low complexity" evidence="1">
    <location>
        <begin position="190"/>
        <end position="203"/>
    </location>
</feature>
<sequence length="545" mass="58342">MQQQQQQHPAAYDRPPPEDSRSTDAHLTDVDVVAAFHSLLKDALAQARAEGLIIDEDLERAGVDVQVNGPALCLCFAALQAAGSPPAIRAPDGSFVLDNANCPPSFRVFFQSWQAEVLPIQRLPLESRHDLIRLICDKPPLHPAIIEQNPDIPRIAATLKSIAINLVQRRTFQLLFSDDLQHALDHNVRPRSPGPRSRTSGESTRSNESGRVHQYQPPPGYEPSPAAAAATPNPPSDAPSAPVLGPGPAPTLPPEKSTDRPLPPPPPSAVPTAAQPPPTPPRAPSPLQHGAAAAVPNTPPAPRHPAHTRTQSDSLRVPGLSPPSSTAALPSDDPNLNLIRETLLSALADVLATTPTIRALLARGSDWASHAYFACLCLAILDVALHRITPSGGVRCVQLGAGPSKIIGMGDCPHQLRRLLWALSNIGAKCQRLAEDDDLAAVRLIEEQDQAGGPVSAAAATRSATLQTNRIERLRYRLENGVDRDTSSAVSPPTREPGAGSVRLQTNVTEVSNNINQLALAFFKIPTFRERQREAFKVLQAVETL</sequence>
<organism evidence="2 3">
    <name type="scientific">Tilletia horrida</name>
    <dbReference type="NCBI Taxonomy" id="155126"/>
    <lineage>
        <taxon>Eukaryota</taxon>
        <taxon>Fungi</taxon>
        <taxon>Dikarya</taxon>
        <taxon>Basidiomycota</taxon>
        <taxon>Ustilaginomycotina</taxon>
        <taxon>Exobasidiomycetes</taxon>
        <taxon>Tilletiales</taxon>
        <taxon>Tilletiaceae</taxon>
        <taxon>Tilletia</taxon>
    </lineage>
</organism>
<dbReference type="EMBL" id="JAPDMQ010000113">
    <property type="protein sequence ID" value="KAK0534601.1"/>
    <property type="molecule type" value="Genomic_DNA"/>
</dbReference>
<evidence type="ECO:0000313" key="2">
    <source>
        <dbReference type="EMBL" id="KAK0534601.1"/>
    </source>
</evidence>
<feature type="compositionally biased region" description="Low complexity" evidence="1">
    <location>
        <begin position="322"/>
        <end position="333"/>
    </location>
</feature>
<protein>
    <submittedName>
        <fullName evidence="2">Uncharacterized protein</fullName>
    </submittedName>
</protein>
<feature type="region of interest" description="Disordered" evidence="1">
    <location>
        <begin position="185"/>
        <end position="333"/>
    </location>
</feature>
<gene>
    <name evidence="2" type="ORF">OC842_002594</name>
</gene>
<feature type="compositionally biased region" description="Low complexity" evidence="1">
    <location>
        <begin position="285"/>
        <end position="296"/>
    </location>
</feature>
<evidence type="ECO:0000256" key="1">
    <source>
        <dbReference type="SAM" id="MobiDB-lite"/>
    </source>
</evidence>
<feature type="compositionally biased region" description="Pro residues" evidence="1">
    <location>
        <begin position="261"/>
        <end position="284"/>
    </location>
</feature>
<feature type="region of interest" description="Disordered" evidence="1">
    <location>
        <begin position="1"/>
        <end position="24"/>
    </location>
</feature>
<keyword evidence="3" id="KW-1185">Reference proteome</keyword>
<reference evidence="2" key="1">
    <citation type="journal article" date="2023" name="PhytoFront">
        <title>Draft Genome Resources of Seven Strains of Tilletia horrida, Causal Agent of Kernel Smut of Rice.</title>
        <authorList>
            <person name="Khanal S."/>
            <person name="Antony Babu S."/>
            <person name="Zhou X.G."/>
        </authorList>
    </citation>
    <scope>NUCLEOTIDE SEQUENCE</scope>
    <source>
        <strain evidence="2">TX3</strain>
    </source>
</reference>
<accession>A0AAN6GDD0</accession>
<dbReference type="Proteomes" id="UP001176521">
    <property type="component" value="Unassembled WGS sequence"/>
</dbReference>
<dbReference type="AlphaFoldDB" id="A0AAN6GDD0"/>
<name>A0AAN6GDD0_9BASI</name>
<comment type="caution">
    <text evidence="2">The sequence shown here is derived from an EMBL/GenBank/DDBJ whole genome shotgun (WGS) entry which is preliminary data.</text>
</comment>
<feature type="compositionally biased region" description="Basic and acidic residues" evidence="1">
    <location>
        <begin position="15"/>
        <end position="24"/>
    </location>
</feature>
<evidence type="ECO:0000313" key="3">
    <source>
        <dbReference type="Proteomes" id="UP001176521"/>
    </source>
</evidence>
<proteinExistence type="predicted"/>